<dbReference type="GO" id="GO:0019632">
    <property type="term" value="P:shikimate metabolic process"/>
    <property type="evidence" value="ECO:0007669"/>
    <property type="project" value="InterPro"/>
</dbReference>
<organism evidence="12 13">
    <name type="scientific">Candidatus Venteria ishoeyi</name>
    <dbReference type="NCBI Taxonomy" id="1899563"/>
    <lineage>
        <taxon>Bacteria</taxon>
        <taxon>Pseudomonadati</taxon>
        <taxon>Pseudomonadota</taxon>
        <taxon>Gammaproteobacteria</taxon>
        <taxon>Thiotrichales</taxon>
        <taxon>Thiotrichaceae</taxon>
        <taxon>Venteria</taxon>
    </lineage>
</organism>
<dbReference type="GO" id="GO:0005829">
    <property type="term" value="C:cytosol"/>
    <property type="evidence" value="ECO:0007669"/>
    <property type="project" value="TreeGrafter"/>
</dbReference>
<dbReference type="EMBL" id="FMSV02000051">
    <property type="protein sequence ID" value="SEH04425.1"/>
    <property type="molecule type" value="Genomic_DNA"/>
</dbReference>
<evidence type="ECO:0000259" key="11">
    <source>
        <dbReference type="Pfam" id="PF18317"/>
    </source>
</evidence>
<dbReference type="GO" id="GO:0050661">
    <property type="term" value="F:NADP binding"/>
    <property type="evidence" value="ECO:0007669"/>
    <property type="project" value="InterPro"/>
</dbReference>
<evidence type="ECO:0000256" key="5">
    <source>
        <dbReference type="ARBA" id="ARBA00023002"/>
    </source>
</evidence>
<dbReference type="RefSeq" id="WP_103918494.1">
    <property type="nucleotide sequence ID" value="NZ_FMSV02000051.1"/>
</dbReference>
<dbReference type="Pfam" id="PF08501">
    <property type="entry name" value="Shikimate_dh_N"/>
    <property type="match status" value="1"/>
</dbReference>
<feature type="binding site" evidence="8">
    <location>
        <position position="247"/>
    </location>
    <ligand>
        <name>shikimate</name>
        <dbReference type="ChEBI" id="CHEBI:36208"/>
    </ligand>
</feature>
<dbReference type="GO" id="GO:0004764">
    <property type="term" value="F:shikimate 3-dehydrogenase (NADP+) activity"/>
    <property type="evidence" value="ECO:0007669"/>
    <property type="project" value="UniProtKB-UniRule"/>
</dbReference>
<dbReference type="Pfam" id="PF18317">
    <property type="entry name" value="SDH_C"/>
    <property type="match status" value="1"/>
</dbReference>
<dbReference type="InterPro" id="IPR011342">
    <property type="entry name" value="Shikimate_DH"/>
</dbReference>
<feature type="binding site" evidence="8">
    <location>
        <begin position="17"/>
        <end position="19"/>
    </location>
    <ligand>
        <name>shikimate</name>
        <dbReference type="ChEBI" id="CHEBI:36208"/>
    </ligand>
</feature>
<dbReference type="SUPFAM" id="SSF53223">
    <property type="entry name" value="Aminoacid dehydrogenase-like, N-terminal domain"/>
    <property type="match status" value="1"/>
</dbReference>
<keyword evidence="5 8" id="KW-0560">Oxidoreductase</keyword>
<proteinExistence type="inferred from homology"/>
<accession>A0A1H6F613</accession>
<feature type="binding site" evidence="8">
    <location>
        <position position="219"/>
    </location>
    <ligand>
        <name>shikimate</name>
        <dbReference type="ChEBI" id="CHEBI:36208"/>
    </ligand>
</feature>
<keyword evidence="13" id="KW-1185">Reference proteome</keyword>
<name>A0A1H6F613_9GAMM</name>
<feature type="binding site" evidence="8">
    <location>
        <position position="240"/>
    </location>
    <ligand>
        <name>NADP(+)</name>
        <dbReference type="ChEBI" id="CHEBI:58349"/>
    </ligand>
</feature>
<evidence type="ECO:0000256" key="4">
    <source>
        <dbReference type="ARBA" id="ARBA00022857"/>
    </source>
</evidence>
<dbReference type="InterPro" id="IPR006151">
    <property type="entry name" value="Shikm_DH/Glu-tRNA_Rdtase"/>
</dbReference>
<feature type="binding site" evidence="8">
    <location>
        <position position="80"/>
    </location>
    <ligand>
        <name>NADP(+)</name>
        <dbReference type="ChEBI" id="CHEBI:58349"/>
    </ligand>
</feature>
<evidence type="ECO:0000256" key="8">
    <source>
        <dbReference type="HAMAP-Rule" id="MF_00222"/>
    </source>
</evidence>
<dbReference type="Gene3D" id="3.40.50.720">
    <property type="entry name" value="NAD(P)-binding Rossmann-like Domain"/>
    <property type="match status" value="1"/>
</dbReference>
<keyword evidence="3 8" id="KW-0028">Amino-acid biosynthesis</keyword>
<dbReference type="NCBIfam" id="NF001310">
    <property type="entry name" value="PRK00258.1-2"/>
    <property type="match status" value="1"/>
</dbReference>
<comment type="function">
    <text evidence="8">Involved in the biosynthesis of the chorismate, which leads to the biosynthesis of aromatic amino acids. Catalyzes the reversible NADPH linked reduction of 3-dehydroshikimate (DHSA) to yield shikimate (SA).</text>
</comment>
<dbReference type="SUPFAM" id="SSF51735">
    <property type="entry name" value="NAD(P)-binding Rossmann-fold domains"/>
    <property type="match status" value="1"/>
</dbReference>
<dbReference type="OrthoDB" id="9776868at2"/>
<protein>
    <recommendedName>
        <fullName evidence="2 8">Shikimate dehydrogenase (NADP(+))</fullName>
        <shortName evidence="8">SDH</shortName>
        <ecNumber evidence="2 8">1.1.1.25</ecNumber>
    </recommendedName>
</protein>
<dbReference type="CDD" id="cd01065">
    <property type="entry name" value="NAD_bind_Shikimate_DH"/>
    <property type="match status" value="1"/>
</dbReference>
<reference evidence="12 13" key="1">
    <citation type="submission" date="2016-10" db="EMBL/GenBank/DDBJ databases">
        <authorList>
            <person name="de Groot N.N."/>
        </authorList>
    </citation>
    <scope>NUCLEOTIDE SEQUENCE [LARGE SCALE GENOMIC DNA]</scope>
    <source>
        <strain evidence="12">MBHS1</strain>
    </source>
</reference>
<feature type="binding site" evidence="8">
    <location>
        <begin position="154"/>
        <end position="159"/>
    </location>
    <ligand>
        <name>NADP(+)</name>
        <dbReference type="ChEBI" id="CHEBI:58349"/>
    </ligand>
</feature>
<feature type="binding site" evidence="8">
    <location>
        <position position="64"/>
    </location>
    <ligand>
        <name>shikimate</name>
        <dbReference type="ChEBI" id="CHEBI:36208"/>
    </ligand>
</feature>
<keyword evidence="6 8" id="KW-0057">Aromatic amino acid biosynthesis</keyword>
<feature type="binding site" evidence="8">
    <location>
        <position position="105"/>
    </location>
    <ligand>
        <name>shikimate</name>
        <dbReference type="ChEBI" id="CHEBI:36208"/>
    </ligand>
</feature>
<evidence type="ECO:0000256" key="3">
    <source>
        <dbReference type="ARBA" id="ARBA00022605"/>
    </source>
</evidence>
<evidence type="ECO:0000259" key="10">
    <source>
        <dbReference type="Pfam" id="PF08501"/>
    </source>
</evidence>
<dbReference type="AlphaFoldDB" id="A0A1H6F613"/>
<evidence type="ECO:0000256" key="2">
    <source>
        <dbReference type="ARBA" id="ARBA00012962"/>
    </source>
</evidence>
<dbReference type="UniPathway" id="UPA00053">
    <property type="reaction ID" value="UER00087"/>
</dbReference>
<dbReference type="NCBIfam" id="TIGR00507">
    <property type="entry name" value="aroE"/>
    <property type="match status" value="1"/>
</dbReference>
<dbReference type="InterPro" id="IPR022893">
    <property type="entry name" value="Shikimate_DH_fam"/>
</dbReference>
<feature type="domain" description="SDH C-terminal" evidence="11">
    <location>
        <begin position="240"/>
        <end position="269"/>
    </location>
</feature>
<dbReference type="InterPro" id="IPR041121">
    <property type="entry name" value="SDH_C"/>
</dbReference>
<dbReference type="EC" id="1.1.1.25" evidence="2 8"/>
<evidence type="ECO:0000259" key="9">
    <source>
        <dbReference type="Pfam" id="PF01488"/>
    </source>
</evidence>
<dbReference type="PANTHER" id="PTHR21089:SF1">
    <property type="entry name" value="BIFUNCTIONAL 3-DEHYDROQUINATE DEHYDRATASE_SHIKIMATE DEHYDROGENASE, CHLOROPLASTIC"/>
    <property type="match status" value="1"/>
</dbReference>
<dbReference type="Proteomes" id="UP000236724">
    <property type="component" value="Unassembled WGS sequence"/>
</dbReference>
<feature type="binding site" evidence="8">
    <location>
        <begin position="130"/>
        <end position="134"/>
    </location>
    <ligand>
        <name>NADP(+)</name>
        <dbReference type="ChEBI" id="CHEBI:58349"/>
    </ligand>
</feature>
<sequence length="275" mass="29401">MKHADHYAVFGNPIKHSKSPRIHNLFAEQTRQNLIYEAILAQPDAFAAAIADFRTAGGRGCNVTVPFKEDAWQLAEQRSERAELAGAVNTLRFDESGLCFGDNTDGVGLVRDISENHGWQLSGKKILILGAGGAVRGVLAPLLDSTPATLSIANRTVSKAERLATLYPNADIQATGYEGLTGQCFDIIINGTSAGLQGKLPPLPDGLLAANGLAYDMVYANEPTVFVQWATAQGGHGVDGLGMLVEQAAESFYLWRGVRPETQAVIAELAKARIK</sequence>
<feature type="active site" description="Proton acceptor" evidence="8">
    <location>
        <position position="68"/>
    </location>
</feature>
<evidence type="ECO:0000256" key="7">
    <source>
        <dbReference type="ARBA" id="ARBA00049442"/>
    </source>
</evidence>
<gene>
    <name evidence="8 12" type="primary">aroE</name>
    <name evidence="12" type="ORF">MBHS_00271</name>
</gene>
<dbReference type="Gene3D" id="3.40.50.10860">
    <property type="entry name" value="Leucine Dehydrogenase, chain A, domain 1"/>
    <property type="match status" value="1"/>
</dbReference>
<evidence type="ECO:0000256" key="1">
    <source>
        <dbReference type="ARBA" id="ARBA00004871"/>
    </source>
</evidence>
<dbReference type="GO" id="GO:0009073">
    <property type="term" value="P:aromatic amino acid family biosynthetic process"/>
    <property type="evidence" value="ECO:0007669"/>
    <property type="project" value="UniProtKB-KW"/>
</dbReference>
<feature type="domain" description="Shikimate dehydrogenase substrate binding N-terminal" evidence="10">
    <location>
        <begin position="9"/>
        <end position="91"/>
    </location>
</feature>
<keyword evidence="4 8" id="KW-0521">NADP</keyword>
<dbReference type="HAMAP" id="MF_00222">
    <property type="entry name" value="Shikimate_DH_AroE"/>
    <property type="match status" value="1"/>
</dbReference>
<feature type="domain" description="Quinate/shikimate 5-dehydrogenase/glutamyl-tRNA reductase" evidence="9">
    <location>
        <begin position="120"/>
        <end position="194"/>
    </location>
</feature>
<comment type="pathway">
    <text evidence="1 8">Metabolic intermediate biosynthesis; chorismate biosynthesis; chorismate from D-erythrose 4-phosphate and phosphoenolpyruvate: step 4/7.</text>
</comment>
<dbReference type="InterPro" id="IPR013708">
    <property type="entry name" value="Shikimate_DH-bd_N"/>
</dbReference>
<evidence type="ECO:0000313" key="12">
    <source>
        <dbReference type="EMBL" id="SEH04425.1"/>
    </source>
</evidence>
<dbReference type="Pfam" id="PF01488">
    <property type="entry name" value="Shikimate_DH"/>
    <property type="match status" value="1"/>
</dbReference>
<dbReference type="GO" id="GO:0009423">
    <property type="term" value="P:chorismate biosynthetic process"/>
    <property type="evidence" value="ECO:0007669"/>
    <property type="project" value="UniProtKB-UniRule"/>
</dbReference>
<dbReference type="InterPro" id="IPR036291">
    <property type="entry name" value="NAD(P)-bd_dom_sf"/>
</dbReference>
<feature type="binding site" evidence="8">
    <location>
        <position position="89"/>
    </location>
    <ligand>
        <name>shikimate</name>
        <dbReference type="ChEBI" id="CHEBI:36208"/>
    </ligand>
</feature>
<dbReference type="InterPro" id="IPR046346">
    <property type="entry name" value="Aminoacid_DH-like_N_sf"/>
</dbReference>
<evidence type="ECO:0000313" key="13">
    <source>
        <dbReference type="Proteomes" id="UP000236724"/>
    </source>
</evidence>
<evidence type="ECO:0000256" key="6">
    <source>
        <dbReference type="ARBA" id="ARBA00023141"/>
    </source>
</evidence>
<dbReference type="PANTHER" id="PTHR21089">
    <property type="entry name" value="SHIKIMATE DEHYDROGENASE"/>
    <property type="match status" value="1"/>
</dbReference>
<comment type="similarity">
    <text evidence="8">Belongs to the shikimate dehydrogenase family.</text>
</comment>
<dbReference type="FunFam" id="3.40.50.10860:FF:000006">
    <property type="entry name" value="Shikimate dehydrogenase (NADP(+))"/>
    <property type="match status" value="1"/>
</dbReference>
<comment type="catalytic activity">
    <reaction evidence="7 8">
        <text>shikimate + NADP(+) = 3-dehydroshikimate + NADPH + H(+)</text>
        <dbReference type="Rhea" id="RHEA:17737"/>
        <dbReference type="ChEBI" id="CHEBI:15378"/>
        <dbReference type="ChEBI" id="CHEBI:16630"/>
        <dbReference type="ChEBI" id="CHEBI:36208"/>
        <dbReference type="ChEBI" id="CHEBI:57783"/>
        <dbReference type="ChEBI" id="CHEBI:58349"/>
        <dbReference type="EC" id="1.1.1.25"/>
    </reaction>
</comment>
<feature type="binding site" evidence="8">
    <location>
        <position position="217"/>
    </location>
    <ligand>
        <name>NADP(+)</name>
        <dbReference type="ChEBI" id="CHEBI:58349"/>
    </ligand>
</feature>
<dbReference type="GO" id="GO:0008652">
    <property type="term" value="P:amino acid biosynthetic process"/>
    <property type="evidence" value="ECO:0007669"/>
    <property type="project" value="UniProtKB-KW"/>
</dbReference>
<comment type="subunit">
    <text evidence="8">Homodimer.</text>
</comment>